<dbReference type="Pfam" id="PF13360">
    <property type="entry name" value="PQQ_2"/>
    <property type="match status" value="1"/>
</dbReference>
<dbReference type="Proteomes" id="UP000538931">
    <property type="component" value="Unassembled WGS sequence"/>
</dbReference>
<evidence type="ECO:0000259" key="5">
    <source>
        <dbReference type="Pfam" id="PF13360"/>
    </source>
</evidence>
<dbReference type="PANTHER" id="PTHR34512:SF30">
    <property type="entry name" value="OUTER MEMBRANE PROTEIN ASSEMBLY FACTOR BAMB"/>
    <property type="match status" value="1"/>
</dbReference>
<evidence type="ECO:0000256" key="1">
    <source>
        <dbReference type="ARBA" id="ARBA00022729"/>
    </source>
</evidence>
<name>A0A7W2ADR8_9GAMM</name>
<dbReference type="RefSeq" id="WP_181741339.1">
    <property type="nucleotide sequence ID" value="NZ_JACEMT010000054.1"/>
</dbReference>
<evidence type="ECO:0000256" key="2">
    <source>
        <dbReference type="ARBA" id="ARBA00023136"/>
    </source>
</evidence>
<dbReference type="InterPro" id="IPR017687">
    <property type="entry name" value="BamB"/>
</dbReference>
<comment type="similarity">
    <text evidence="4">Belongs to the BamB family.</text>
</comment>
<comment type="caution">
    <text evidence="6">The sequence shown here is derived from an EMBL/GenBank/DDBJ whole genome shotgun (WGS) entry which is preliminary data.</text>
</comment>
<keyword evidence="7" id="KW-1185">Reference proteome</keyword>
<dbReference type="AlphaFoldDB" id="A0A7W2ADR8"/>
<dbReference type="GO" id="GO:0009279">
    <property type="term" value="C:cell outer membrane"/>
    <property type="evidence" value="ECO:0007669"/>
    <property type="project" value="UniProtKB-SubCell"/>
</dbReference>
<dbReference type="InterPro" id="IPR015943">
    <property type="entry name" value="WD40/YVTN_repeat-like_dom_sf"/>
</dbReference>
<dbReference type="PANTHER" id="PTHR34512">
    <property type="entry name" value="CELL SURFACE PROTEIN"/>
    <property type="match status" value="1"/>
</dbReference>
<reference evidence="6 7" key="1">
    <citation type="submission" date="2020-07" db="EMBL/GenBank/DDBJ databases">
        <title>Bacterium isolated from marien macroalgae.</title>
        <authorList>
            <person name="Zhu K."/>
            <person name="Lu D."/>
            <person name="Du Z."/>
        </authorList>
    </citation>
    <scope>NUCLEOTIDE SEQUENCE [LARGE SCALE GENOMIC DNA]</scope>
    <source>
        <strain evidence="6 7">3-1745</strain>
    </source>
</reference>
<dbReference type="EMBL" id="JACEMT010000054">
    <property type="protein sequence ID" value="MBA4503488.1"/>
    <property type="molecule type" value="Genomic_DNA"/>
</dbReference>
<dbReference type="HAMAP" id="MF_00923">
    <property type="entry name" value="OM_assembly_BamB"/>
    <property type="match status" value="1"/>
</dbReference>
<accession>A0A7W2ADR8</accession>
<keyword evidence="2 4" id="KW-0472">Membrane</keyword>
<dbReference type="Gene3D" id="2.130.10.10">
    <property type="entry name" value="YVTN repeat-like/Quinoprotein amine dehydrogenase"/>
    <property type="match status" value="1"/>
</dbReference>
<feature type="domain" description="Pyrrolo-quinoline quinone repeat" evidence="5">
    <location>
        <begin position="74"/>
        <end position="305"/>
    </location>
</feature>
<keyword evidence="4" id="KW-0564">Palmitate</keyword>
<keyword evidence="1 4" id="KW-0732">Signal</keyword>
<gene>
    <name evidence="4 6" type="primary">bamB</name>
    <name evidence="6" type="ORF">H1S06_14105</name>
</gene>
<organism evidence="6 7">
    <name type="scientific">Marinobacterium marinum</name>
    <dbReference type="NCBI Taxonomy" id="2756129"/>
    <lineage>
        <taxon>Bacteria</taxon>
        <taxon>Pseudomonadati</taxon>
        <taxon>Pseudomonadota</taxon>
        <taxon>Gammaproteobacteria</taxon>
        <taxon>Oceanospirillales</taxon>
        <taxon>Oceanospirillaceae</taxon>
        <taxon>Marinobacterium</taxon>
    </lineage>
</organism>
<dbReference type="SUPFAM" id="SSF50998">
    <property type="entry name" value="Quinoprotein alcohol dehydrogenase-like"/>
    <property type="match status" value="1"/>
</dbReference>
<dbReference type="InterPro" id="IPR011047">
    <property type="entry name" value="Quinoprotein_ADH-like_sf"/>
</dbReference>
<keyword evidence="3 4" id="KW-0998">Cell outer membrane</keyword>
<keyword evidence="4" id="KW-0449">Lipoprotein</keyword>
<comment type="subcellular location">
    <subcellularLocation>
        <location evidence="4">Cell outer membrane</location>
        <topology evidence="4">Lipid-anchor</topology>
    </subcellularLocation>
</comment>
<dbReference type="PROSITE" id="PS51257">
    <property type="entry name" value="PROKAR_LIPOPROTEIN"/>
    <property type="match status" value="1"/>
</dbReference>
<sequence length="379" mass="40356">MRTLLAAAVIGGSLSGCGMFGSEQQNEPAELIAFEQEQTLELLWSLNIGGSLGEQYHQLVPSIDGDRIFAVSADGEVLAANRESGSVAWRRSLDSAVVGGVGAGNGLVVVSTLKGEVLALSTDDGSDLWRYQASSEVLAQPQMNADMLVIQQLDGKLVALDLITGRQLWSYDSQIPRLSLRGTAAPVVAADLTLAGFANGKLIAIENSSGRPVWEQRVALAEGRSELERIIDIDAQPLVYNRLVYATSYQGRLAAVNPANGQLIWAQELSSYRGLAGGFGNVYAVTEGDGLVAYDARNSASVWRQDGLLNRRLTTPAVLGNSVVVADSEGYLHAVSQIDGHFTARRKLGSSGVQSDLLVKDDVLYVLSDDGRLAALKLQ</sequence>
<evidence type="ECO:0000256" key="3">
    <source>
        <dbReference type="ARBA" id="ARBA00023237"/>
    </source>
</evidence>
<evidence type="ECO:0000256" key="4">
    <source>
        <dbReference type="HAMAP-Rule" id="MF_00923"/>
    </source>
</evidence>
<dbReference type="InterPro" id="IPR018391">
    <property type="entry name" value="PQQ_b-propeller_rpt"/>
</dbReference>
<protein>
    <recommendedName>
        <fullName evidence="4">Outer membrane protein assembly factor BamB</fullName>
    </recommendedName>
</protein>
<comment type="function">
    <text evidence="4">Part of the outer membrane protein assembly complex, which is involved in assembly and insertion of beta-barrel proteins into the outer membrane.</text>
</comment>
<evidence type="ECO:0000313" key="7">
    <source>
        <dbReference type="Proteomes" id="UP000538931"/>
    </source>
</evidence>
<dbReference type="NCBIfam" id="TIGR03300">
    <property type="entry name" value="assembly_YfgL"/>
    <property type="match status" value="1"/>
</dbReference>
<comment type="subunit">
    <text evidence="4">Part of the Bam complex.</text>
</comment>
<dbReference type="InterPro" id="IPR002372">
    <property type="entry name" value="PQQ_rpt_dom"/>
</dbReference>
<evidence type="ECO:0000313" key="6">
    <source>
        <dbReference type="EMBL" id="MBA4503488.1"/>
    </source>
</evidence>
<proteinExistence type="inferred from homology"/>
<dbReference type="GO" id="GO:0043165">
    <property type="term" value="P:Gram-negative-bacterium-type cell outer membrane assembly"/>
    <property type="evidence" value="ECO:0007669"/>
    <property type="project" value="UniProtKB-UniRule"/>
</dbReference>
<dbReference type="SMART" id="SM00564">
    <property type="entry name" value="PQQ"/>
    <property type="match status" value="7"/>
</dbReference>
<dbReference type="GO" id="GO:0051205">
    <property type="term" value="P:protein insertion into membrane"/>
    <property type="evidence" value="ECO:0007669"/>
    <property type="project" value="UniProtKB-UniRule"/>
</dbReference>